<protein>
    <submittedName>
        <fullName evidence="3">Uncharacterized protein</fullName>
    </submittedName>
</protein>
<dbReference type="PANTHER" id="PTHR46008:SF2">
    <property type="entry name" value="LEAF RUST 10 DISEASE-RESISTANCE LOCUS RECEPTOR-LIKE PROTEIN KINASE-LIKE 1.4"/>
    <property type="match status" value="1"/>
</dbReference>
<accession>A0AA38FLR1</accession>
<evidence type="ECO:0000256" key="1">
    <source>
        <dbReference type="ARBA" id="ARBA00022741"/>
    </source>
</evidence>
<dbReference type="PANTHER" id="PTHR46008">
    <property type="entry name" value="LEAF RUST 10 DISEASE-RESISTANCE LOCUS RECEPTOR-LIKE PROTEIN KINASE-LIKE 1.4"/>
    <property type="match status" value="1"/>
</dbReference>
<proteinExistence type="predicted"/>
<organism evidence="3 4">
    <name type="scientific">Taxus chinensis</name>
    <name type="common">Chinese yew</name>
    <name type="synonym">Taxus wallichiana var. chinensis</name>
    <dbReference type="NCBI Taxonomy" id="29808"/>
    <lineage>
        <taxon>Eukaryota</taxon>
        <taxon>Viridiplantae</taxon>
        <taxon>Streptophyta</taxon>
        <taxon>Embryophyta</taxon>
        <taxon>Tracheophyta</taxon>
        <taxon>Spermatophyta</taxon>
        <taxon>Pinopsida</taxon>
        <taxon>Pinidae</taxon>
        <taxon>Conifers II</taxon>
        <taxon>Cupressales</taxon>
        <taxon>Taxaceae</taxon>
        <taxon>Taxus</taxon>
    </lineage>
</organism>
<reference evidence="3 4" key="1">
    <citation type="journal article" date="2021" name="Nat. Plants">
        <title>The Taxus genome provides insights into paclitaxel biosynthesis.</title>
        <authorList>
            <person name="Xiong X."/>
            <person name="Gou J."/>
            <person name="Liao Q."/>
            <person name="Li Y."/>
            <person name="Zhou Q."/>
            <person name="Bi G."/>
            <person name="Li C."/>
            <person name="Du R."/>
            <person name="Wang X."/>
            <person name="Sun T."/>
            <person name="Guo L."/>
            <person name="Liang H."/>
            <person name="Lu P."/>
            <person name="Wu Y."/>
            <person name="Zhang Z."/>
            <person name="Ro D.K."/>
            <person name="Shang Y."/>
            <person name="Huang S."/>
            <person name="Yan J."/>
        </authorList>
    </citation>
    <scope>NUCLEOTIDE SEQUENCE [LARGE SCALE GENOMIC DNA]</scope>
    <source>
        <strain evidence="3">Ta-2019</strain>
    </source>
</reference>
<evidence type="ECO:0000313" key="4">
    <source>
        <dbReference type="Proteomes" id="UP000824469"/>
    </source>
</evidence>
<dbReference type="GO" id="GO:0005524">
    <property type="term" value="F:ATP binding"/>
    <property type="evidence" value="ECO:0007669"/>
    <property type="project" value="UniProtKB-KW"/>
</dbReference>
<name>A0AA38FLR1_TAXCH</name>
<comment type="caution">
    <text evidence="3">The sequence shown here is derived from an EMBL/GenBank/DDBJ whole genome shotgun (WGS) entry which is preliminary data.</text>
</comment>
<dbReference type="GO" id="GO:0016301">
    <property type="term" value="F:kinase activity"/>
    <property type="evidence" value="ECO:0007669"/>
    <property type="project" value="TreeGrafter"/>
</dbReference>
<dbReference type="EMBL" id="JAHRHJ020000008">
    <property type="protein sequence ID" value="KAH9306331.1"/>
    <property type="molecule type" value="Genomic_DNA"/>
</dbReference>
<evidence type="ECO:0000256" key="2">
    <source>
        <dbReference type="ARBA" id="ARBA00022840"/>
    </source>
</evidence>
<keyword evidence="1" id="KW-0547">Nucleotide-binding</keyword>
<gene>
    <name evidence="3" type="ORF">KI387_010735</name>
</gene>
<feature type="non-terminal residue" evidence="3">
    <location>
        <position position="50"/>
    </location>
</feature>
<dbReference type="Proteomes" id="UP000824469">
    <property type="component" value="Unassembled WGS sequence"/>
</dbReference>
<evidence type="ECO:0000313" key="3">
    <source>
        <dbReference type="EMBL" id="KAH9306331.1"/>
    </source>
</evidence>
<sequence>MALTKIREGTLKELVDSSLGFDYDDEVRETVTTVAELAFRCLQPSKDDRP</sequence>
<dbReference type="OMA" id="QPSKDDR"/>
<dbReference type="AlphaFoldDB" id="A0AA38FLR1"/>
<keyword evidence="4" id="KW-1185">Reference proteome</keyword>
<keyword evidence="2" id="KW-0067">ATP-binding</keyword>